<dbReference type="Pfam" id="PF07310">
    <property type="entry name" value="PAS_5"/>
    <property type="match status" value="1"/>
</dbReference>
<dbReference type="Proteomes" id="UP000249725">
    <property type="component" value="Unassembled WGS sequence"/>
</dbReference>
<reference evidence="2" key="1">
    <citation type="submission" date="2018-05" db="EMBL/GenBank/DDBJ databases">
        <authorList>
            <person name="Li X."/>
        </authorList>
    </citation>
    <scope>NUCLEOTIDE SEQUENCE [LARGE SCALE GENOMIC DNA]</scope>
    <source>
        <strain evidence="2">YIM 73061</strain>
    </source>
</reference>
<comment type="caution">
    <text evidence="1">The sequence shown here is derived from an EMBL/GenBank/DDBJ whole genome shotgun (WGS) entry which is preliminary data.</text>
</comment>
<dbReference type="RefSeq" id="WP_111512765.1">
    <property type="nucleotide sequence ID" value="NZ_QFYR01000001.1"/>
</dbReference>
<dbReference type="EMBL" id="QFYR01000001">
    <property type="protein sequence ID" value="RAK56414.1"/>
    <property type="molecule type" value="Genomic_DNA"/>
</dbReference>
<proteinExistence type="predicted"/>
<accession>A0A328ASB7</accession>
<dbReference type="AlphaFoldDB" id="A0A328ASB7"/>
<sequence>MYHANTQKLIDYWASRASPGRAPSRSAIQPADFRQLMPQTFILGREDKGQYPVRLAGGFVADLHRRDLRAVNGLHLWSERDRLRLQTALEEARRRPEPLVAVVEALADGASLPMEVLFAPLTAHDGGPDRYLGLYQPLSMVTRLQGLPVLELSVRSLRRPGAANEAASHLRLAAVGGRRIA</sequence>
<dbReference type="OrthoDB" id="8478628at2"/>
<dbReference type="InterPro" id="IPR009922">
    <property type="entry name" value="DUF1457"/>
</dbReference>
<evidence type="ECO:0000313" key="2">
    <source>
        <dbReference type="Proteomes" id="UP000249725"/>
    </source>
</evidence>
<protein>
    <submittedName>
        <fullName evidence="1">PAS domain-containing protein</fullName>
    </submittedName>
</protein>
<keyword evidence="2" id="KW-1185">Reference proteome</keyword>
<gene>
    <name evidence="1" type="ORF">DJ018_00025</name>
</gene>
<organism evidence="1 2">
    <name type="scientific">Phenylobacterium deserti</name>
    <dbReference type="NCBI Taxonomy" id="1914756"/>
    <lineage>
        <taxon>Bacteria</taxon>
        <taxon>Pseudomonadati</taxon>
        <taxon>Pseudomonadota</taxon>
        <taxon>Alphaproteobacteria</taxon>
        <taxon>Caulobacterales</taxon>
        <taxon>Caulobacteraceae</taxon>
        <taxon>Phenylobacterium</taxon>
    </lineage>
</organism>
<name>A0A328ASB7_9CAUL</name>
<evidence type="ECO:0000313" key="1">
    <source>
        <dbReference type="EMBL" id="RAK56414.1"/>
    </source>
</evidence>
<dbReference type="PIRSF" id="PIRSF031878">
    <property type="entry name" value="UCP031878"/>
    <property type="match status" value="1"/>
</dbReference>